<reference evidence="4 5" key="2">
    <citation type="journal article" date="2016" name="Science">
        <title>A bacterium that degrades and assimilates poly(ethylene terephthalate).</title>
        <authorList>
            <person name="Yoshida S."/>
            <person name="Hiraga K."/>
            <person name="Takehana T."/>
            <person name="Taniguchi I."/>
            <person name="Yamaji H."/>
            <person name="Maeda Y."/>
            <person name="Toyohara K."/>
            <person name="Miyamoto K."/>
            <person name="Kimura Y."/>
            <person name="Oda K."/>
        </authorList>
    </citation>
    <scope>NUCLEOTIDE SEQUENCE [LARGE SCALE GENOMIC DNA]</scope>
    <source>
        <strain evidence="5">NBRC 110686 / TISTR 2288 / 201-F6</strain>
    </source>
</reference>
<feature type="domain" description="Fido" evidence="3">
    <location>
        <begin position="1"/>
        <end position="111"/>
    </location>
</feature>
<dbReference type="PROSITE" id="PS51459">
    <property type="entry name" value="FIDO"/>
    <property type="match status" value="1"/>
</dbReference>
<protein>
    <submittedName>
        <fullName evidence="4">Fic family protein</fullName>
    </submittedName>
</protein>
<dbReference type="PANTHER" id="PTHR13504:SF38">
    <property type="entry name" value="FIDO DOMAIN-CONTAINING PROTEIN"/>
    <property type="match status" value="1"/>
</dbReference>
<organism evidence="4 5">
    <name type="scientific">Piscinibacter sakaiensis</name>
    <name type="common">Ideonella sakaiensis</name>
    <dbReference type="NCBI Taxonomy" id="1547922"/>
    <lineage>
        <taxon>Bacteria</taxon>
        <taxon>Pseudomonadati</taxon>
        <taxon>Pseudomonadota</taxon>
        <taxon>Betaproteobacteria</taxon>
        <taxon>Burkholderiales</taxon>
        <taxon>Sphaerotilaceae</taxon>
        <taxon>Piscinibacter</taxon>
    </lineage>
</organism>
<evidence type="ECO:0000313" key="5">
    <source>
        <dbReference type="Proteomes" id="UP000037660"/>
    </source>
</evidence>
<evidence type="ECO:0000256" key="2">
    <source>
        <dbReference type="PIRSR" id="PIRSR640198-2"/>
    </source>
</evidence>
<dbReference type="InterPro" id="IPR036597">
    <property type="entry name" value="Fido-like_dom_sf"/>
</dbReference>
<name>A0A0K8P0M8_PISS1</name>
<dbReference type="InterPro" id="IPR003812">
    <property type="entry name" value="Fido"/>
</dbReference>
<dbReference type="EMBL" id="BBYR01000032">
    <property type="protein sequence ID" value="GAP36207.1"/>
    <property type="molecule type" value="Genomic_DNA"/>
</dbReference>
<dbReference type="AlphaFoldDB" id="A0A0K8P0M8"/>
<dbReference type="PANTHER" id="PTHR13504">
    <property type="entry name" value="FIDO DOMAIN-CONTAINING PROTEIN DDB_G0283145"/>
    <property type="match status" value="1"/>
</dbReference>
<evidence type="ECO:0000313" key="4">
    <source>
        <dbReference type="EMBL" id="GAP36207.1"/>
    </source>
</evidence>
<keyword evidence="5" id="KW-1185">Reference proteome</keyword>
<sequence length="162" mass="17608">MRPGASPGQTGTTEFVLPEMVRGTLDEGSRLALSVPEGLARAIYYAFLVSEVHPFSDGNGRLSRLVMNAELSRVGLNRIIIPTLYHLQYVDCARALTRGNEPTGFIKALAGMAVWCSEFAYDELDGLIAAIRRTHALEESPVRYRLLRANGEAMGSPEPAGS</sequence>
<keyword evidence="2" id="KW-0067">ATP-binding</keyword>
<dbReference type="InterPro" id="IPR040198">
    <property type="entry name" value="Fido_containing"/>
</dbReference>
<dbReference type="Pfam" id="PF02661">
    <property type="entry name" value="Fic"/>
    <property type="match status" value="1"/>
</dbReference>
<dbReference type="Gene3D" id="1.10.3290.10">
    <property type="entry name" value="Fido-like domain"/>
    <property type="match status" value="1"/>
</dbReference>
<accession>A0A0K8P0M8</accession>
<evidence type="ECO:0000256" key="1">
    <source>
        <dbReference type="PIRSR" id="PIRSR640198-1"/>
    </source>
</evidence>
<comment type="caution">
    <text evidence="4">The sequence shown here is derived from an EMBL/GenBank/DDBJ whole genome shotgun (WGS) entry which is preliminary data.</text>
</comment>
<feature type="binding site" evidence="2">
    <location>
        <begin position="57"/>
        <end position="64"/>
    </location>
    <ligand>
        <name>ATP</name>
        <dbReference type="ChEBI" id="CHEBI:30616"/>
    </ligand>
</feature>
<feature type="active site" evidence="1">
    <location>
        <position position="53"/>
    </location>
</feature>
<dbReference type="SUPFAM" id="SSF140931">
    <property type="entry name" value="Fic-like"/>
    <property type="match status" value="1"/>
</dbReference>
<proteinExistence type="predicted"/>
<evidence type="ECO:0000259" key="3">
    <source>
        <dbReference type="PROSITE" id="PS51459"/>
    </source>
</evidence>
<dbReference type="Proteomes" id="UP000037660">
    <property type="component" value="Unassembled WGS sequence"/>
</dbReference>
<dbReference type="GO" id="GO:0005524">
    <property type="term" value="F:ATP binding"/>
    <property type="evidence" value="ECO:0007669"/>
    <property type="project" value="UniProtKB-KW"/>
</dbReference>
<dbReference type="STRING" id="1547922.ISF6_2047"/>
<keyword evidence="2" id="KW-0547">Nucleotide-binding</keyword>
<gene>
    <name evidence="4" type="ORF">ISF6_2047</name>
</gene>
<reference evidence="5" key="1">
    <citation type="submission" date="2015-07" db="EMBL/GenBank/DDBJ databases">
        <title>Discovery of a poly(ethylene terephthalate assimilation.</title>
        <authorList>
            <person name="Yoshida S."/>
            <person name="Hiraga K."/>
            <person name="Takehana T."/>
            <person name="Taniguchi I."/>
            <person name="Yamaji H."/>
            <person name="Maeda Y."/>
            <person name="Toyohara K."/>
            <person name="Miyamoto K."/>
            <person name="Kimura Y."/>
            <person name="Oda K."/>
        </authorList>
    </citation>
    <scope>NUCLEOTIDE SEQUENCE [LARGE SCALE GENOMIC DNA]</scope>
    <source>
        <strain evidence="5">NBRC 110686 / TISTR 2288 / 201-F6</strain>
    </source>
</reference>